<dbReference type="GO" id="GO:0031490">
    <property type="term" value="F:chromatin DNA binding"/>
    <property type="evidence" value="ECO:0007669"/>
    <property type="project" value="TreeGrafter"/>
</dbReference>
<dbReference type="PANTHER" id="PTHR46172:SF1">
    <property type="entry name" value="DNA POLYMERASE EPSILON SUBUNIT 3"/>
    <property type="match status" value="1"/>
</dbReference>
<evidence type="ECO:0000259" key="6">
    <source>
        <dbReference type="Pfam" id="PF00808"/>
    </source>
</evidence>
<feature type="compositionally biased region" description="Low complexity" evidence="5">
    <location>
        <begin position="134"/>
        <end position="154"/>
    </location>
</feature>
<dbReference type="GO" id="GO:0008623">
    <property type="term" value="C:CHRAC"/>
    <property type="evidence" value="ECO:0007669"/>
    <property type="project" value="TreeGrafter"/>
</dbReference>
<evidence type="ECO:0000313" key="7">
    <source>
        <dbReference type="EMBL" id="KIP02618.1"/>
    </source>
</evidence>
<dbReference type="InterPro" id="IPR051377">
    <property type="entry name" value="DNA_Pol-Epsilon_Subunit"/>
</dbReference>
<dbReference type="Proteomes" id="UP000053257">
    <property type="component" value="Unassembled WGS sequence"/>
</dbReference>
<sequence length="273" mass="29302">MPRKESNTGSSTAQAQQDAVSDGIDAYELPKSLVTRLARSALPDNAKLQKESVLALMKGSTVFINYLAATAHDVASQKQHKSVSASDVLKALELLELGDMLPKLQTELQAYRDHQKGDKGRRGGARAKAKDAAESVSAKGKGKAKASTSTTITIPGRAASRPAPFEVEDEPMADGHASVQKAYGSHEHVSVQKADESDEGEDAEIPDREGEVELEDAPYPEDDDELDEGEDEGDEGDEDDEGDEPEDEAGLEDEELRADARGVDDHEGVMDED</sequence>
<reference evidence="7 8" key="1">
    <citation type="journal article" date="2014" name="PLoS Genet.">
        <title>Analysis of the Phlebiopsis gigantea genome, transcriptome and secretome provides insight into its pioneer colonization strategies of wood.</title>
        <authorList>
            <person name="Hori C."/>
            <person name="Ishida T."/>
            <person name="Igarashi K."/>
            <person name="Samejima M."/>
            <person name="Suzuki H."/>
            <person name="Master E."/>
            <person name="Ferreira P."/>
            <person name="Ruiz-Duenas F.J."/>
            <person name="Held B."/>
            <person name="Canessa P."/>
            <person name="Larrondo L.F."/>
            <person name="Schmoll M."/>
            <person name="Druzhinina I.S."/>
            <person name="Kubicek C.P."/>
            <person name="Gaskell J.A."/>
            <person name="Kersten P."/>
            <person name="St John F."/>
            <person name="Glasner J."/>
            <person name="Sabat G."/>
            <person name="Splinter BonDurant S."/>
            <person name="Syed K."/>
            <person name="Yadav J."/>
            <person name="Mgbeahuruike A.C."/>
            <person name="Kovalchuk A."/>
            <person name="Asiegbu F.O."/>
            <person name="Lackner G."/>
            <person name="Hoffmeister D."/>
            <person name="Rencoret J."/>
            <person name="Gutierrez A."/>
            <person name="Sun H."/>
            <person name="Lindquist E."/>
            <person name="Barry K."/>
            <person name="Riley R."/>
            <person name="Grigoriev I.V."/>
            <person name="Henrissat B."/>
            <person name="Kues U."/>
            <person name="Berka R.M."/>
            <person name="Martinez A.T."/>
            <person name="Covert S.F."/>
            <person name="Blanchette R.A."/>
            <person name="Cullen D."/>
        </authorList>
    </citation>
    <scope>NUCLEOTIDE SEQUENCE [LARGE SCALE GENOMIC DNA]</scope>
    <source>
        <strain evidence="7 8">11061_1 CR5-6</strain>
    </source>
</reference>
<dbReference type="Gene3D" id="1.10.20.10">
    <property type="entry name" value="Histone, subunit A"/>
    <property type="match status" value="1"/>
</dbReference>
<feature type="compositionally biased region" description="Polar residues" evidence="5">
    <location>
        <begin position="7"/>
        <end position="19"/>
    </location>
</feature>
<dbReference type="GO" id="GO:0031507">
    <property type="term" value="P:heterochromatin formation"/>
    <property type="evidence" value="ECO:0007669"/>
    <property type="project" value="TreeGrafter"/>
</dbReference>
<dbReference type="SUPFAM" id="SSF47113">
    <property type="entry name" value="Histone-fold"/>
    <property type="match status" value="1"/>
</dbReference>
<dbReference type="OrthoDB" id="1707486at2759"/>
<evidence type="ECO:0000256" key="3">
    <source>
        <dbReference type="ARBA" id="ARBA00039775"/>
    </source>
</evidence>
<protein>
    <recommendedName>
        <fullName evidence="3">DNA polymerase epsilon subunit D</fullName>
    </recommendedName>
    <alternativeName>
        <fullName evidence="4">DNA polymerase II subunit D</fullName>
    </alternativeName>
</protein>
<dbReference type="GO" id="GO:0008622">
    <property type="term" value="C:epsilon DNA polymerase complex"/>
    <property type="evidence" value="ECO:0007669"/>
    <property type="project" value="TreeGrafter"/>
</dbReference>
<evidence type="ECO:0000313" key="8">
    <source>
        <dbReference type="Proteomes" id="UP000053257"/>
    </source>
</evidence>
<feature type="compositionally biased region" description="Basic and acidic residues" evidence="5">
    <location>
        <begin position="257"/>
        <end position="273"/>
    </location>
</feature>
<dbReference type="InterPro" id="IPR009072">
    <property type="entry name" value="Histone-fold"/>
</dbReference>
<organism evidence="7 8">
    <name type="scientific">Phlebiopsis gigantea (strain 11061_1 CR5-6)</name>
    <name type="common">White-rot fungus</name>
    <name type="synonym">Peniophora gigantea</name>
    <dbReference type="NCBI Taxonomy" id="745531"/>
    <lineage>
        <taxon>Eukaryota</taxon>
        <taxon>Fungi</taxon>
        <taxon>Dikarya</taxon>
        <taxon>Basidiomycota</taxon>
        <taxon>Agaricomycotina</taxon>
        <taxon>Agaricomycetes</taxon>
        <taxon>Polyporales</taxon>
        <taxon>Phanerochaetaceae</taxon>
        <taxon>Phlebiopsis</taxon>
    </lineage>
</organism>
<comment type="subcellular location">
    <subcellularLocation>
        <location evidence="1">Nucleus</location>
    </subcellularLocation>
</comment>
<dbReference type="GO" id="GO:0006974">
    <property type="term" value="P:DNA damage response"/>
    <property type="evidence" value="ECO:0007669"/>
    <property type="project" value="TreeGrafter"/>
</dbReference>
<dbReference type="AlphaFoldDB" id="A0A0C3PC38"/>
<evidence type="ECO:0000256" key="2">
    <source>
        <dbReference type="ARBA" id="ARBA00023242"/>
    </source>
</evidence>
<keyword evidence="8" id="KW-1185">Reference proteome</keyword>
<proteinExistence type="predicted"/>
<dbReference type="Pfam" id="PF00808">
    <property type="entry name" value="CBFD_NFYB_HMF"/>
    <property type="match status" value="1"/>
</dbReference>
<evidence type="ECO:0000256" key="5">
    <source>
        <dbReference type="SAM" id="MobiDB-lite"/>
    </source>
</evidence>
<dbReference type="STRING" id="745531.A0A0C3PC38"/>
<name>A0A0C3PC38_PHLG1</name>
<feature type="region of interest" description="Disordered" evidence="5">
    <location>
        <begin position="111"/>
        <end position="162"/>
    </location>
</feature>
<dbReference type="GO" id="GO:0006272">
    <property type="term" value="P:leading strand elongation"/>
    <property type="evidence" value="ECO:0007669"/>
    <property type="project" value="TreeGrafter"/>
</dbReference>
<feature type="compositionally biased region" description="Basic and acidic residues" evidence="5">
    <location>
        <begin position="111"/>
        <end position="121"/>
    </location>
</feature>
<feature type="domain" description="Transcription factor CBF/NF-Y/archaeal histone" evidence="6">
    <location>
        <begin position="28"/>
        <end position="92"/>
    </location>
</feature>
<dbReference type="HOGENOM" id="CLU_043417_3_1_1"/>
<dbReference type="InterPro" id="IPR003958">
    <property type="entry name" value="CBFA_NFYB_domain"/>
</dbReference>
<dbReference type="EMBL" id="KN840663">
    <property type="protein sequence ID" value="KIP02618.1"/>
    <property type="molecule type" value="Genomic_DNA"/>
</dbReference>
<dbReference type="GO" id="GO:0046982">
    <property type="term" value="F:protein heterodimerization activity"/>
    <property type="evidence" value="ECO:0007669"/>
    <property type="project" value="InterPro"/>
</dbReference>
<gene>
    <name evidence="7" type="ORF">PHLGIDRAFT_130649</name>
</gene>
<feature type="region of interest" description="Disordered" evidence="5">
    <location>
        <begin position="183"/>
        <end position="273"/>
    </location>
</feature>
<evidence type="ECO:0000256" key="1">
    <source>
        <dbReference type="ARBA" id="ARBA00004123"/>
    </source>
</evidence>
<feature type="compositionally biased region" description="Basic and acidic residues" evidence="5">
    <location>
        <begin position="184"/>
        <end position="195"/>
    </location>
</feature>
<accession>A0A0C3PC38</accession>
<dbReference type="PANTHER" id="PTHR46172">
    <property type="entry name" value="DNA POLYMERASE EPSILON SUBUNIT 3"/>
    <property type="match status" value="1"/>
</dbReference>
<feature type="region of interest" description="Disordered" evidence="5">
    <location>
        <begin position="1"/>
        <end position="23"/>
    </location>
</feature>
<dbReference type="CDD" id="cd22928">
    <property type="entry name" value="HFD_POLE3_DPB4"/>
    <property type="match status" value="1"/>
</dbReference>
<keyword evidence="2" id="KW-0539">Nucleus</keyword>
<feature type="compositionally biased region" description="Acidic residues" evidence="5">
    <location>
        <begin position="212"/>
        <end position="256"/>
    </location>
</feature>
<evidence type="ECO:0000256" key="4">
    <source>
        <dbReference type="ARBA" id="ARBA00042096"/>
    </source>
</evidence>